<name>A0A2N1J2R9_9BACT</name>
<dbReference type="Proteomes" id="UP000233248">
    <property type="component" value="Unassembled WGS sequence"/>
</dbReference>
<keyword evidence="2" id="KW-1185">Reference proteome</keyword>
<comment type="caution">
    <text evidence="1">The sequence shown here is derived from an EMBL/GenBank/DDBJ whole genome shotgun (WGS) entry which is preliminary data.</text>
</comment>
<dbReference type="EMBL" id="NXIF01000027">
    <property type="protein sequence ID" value="PKI80858.1"/>
    <property type="molecule type" value="Genomic_DNA"/>
</dbReference>
<organism evidence="1 2">
    <name type="scientific">Malaciobacter halophilus</name>
    <dbReference type="NCBI Taxonomy" id="197482"/>
    <lineage>
        <taxon>Bacteria</taxon>
        <taxon>Pseudomonadati</taxon>
        <taxon>Campylobacterota</taxon>
        <taxon>Epsilonproteobacteria</taxon>
        <taxon>Campylobacterales</taxon>
        <taxon>Arcobacteraceae</taxon>
        <taxon>Malaciobacter</taxon>
    </lineage>
</organism>
<evidence type="ECO:0000313" key="1">
    <source>
        <dbReference type="EMBL" id="PKI80858.1"/>
    </source>
</evidence>
<sequence>MNILISSCLLGEDVRYDAKSSSSSIKDKELFNKIINEFKIFSICPEVSGGLSIPRPPSEIVNDKVITTDGLDVTKMFNKGALNTLSYCKDNNIKIAILKSKSPSCGNSMVYDGTFTSTLKKSKGITTKLLQENGIKVFNETQLEQFCDYIKSSLK</sequence>
<proteinExistence type="predicted"/>
<dbReference type="Pfam" id="PF04463">
    <property type="entry name" value="2-thiour_desulf"/>
    <property type="match status" value="1"/>
</dbReference>
<reference evidence="1 2" key="1">
    <citation type="submission" date="2017-09" db="EMBL/GenBank/DDBJ databases">
        <title>Genomics of the genus Arcobacter.</title>
        <authorList>
            <person name="Perez-Cataluna A."/>
            <person name="Figueras M.J."/>
            <person name="Salas-Masso N."/>
        </authorList>
    </citation>
    <scope>NUCLEOTIDE SEQUENCE [LARGE SCALE GENOMIC DNA]</scope>
    <source>
        <strain evidence="1 2">DSM 18005</strain>
    </source>
</reference>
<dbReference type="PANTHER" id="PTHR30087:SF1">
    <property type="entry name" value="HYPOTHETICAL CYTOSOLIC PROTEIN"/>
    <property type="match status" value="1"/>
</dbReference>
<dbReference type="PANTHER" id="PTHR30087">
    <property type="entry name" value="INNER MEMBRANE PROTEIN"/>
    <property type="match status" value="1"/>
</dbReference>
<evidence type="ECO:0000313" key="2">
    <source>
        <dbReference type="Proteomes" id="UP000233248"/>
    </source>
</evidence>
<dbReference type="AlphaFoldDB" id="A0A2N1J2R9"/>
<protein>
    <submittedName>
        <fullName evidence="1">Uncharacterized protein</fullName>
    </submittedName>
</protein>
<dbReference type="RefSeq" id="WP_101184817.1">
    <property type="nucleotide sequence ID" value="NZ_CP031218.1"/>
</dbReference>
<accession>A0A2N1J2R9</accession>
<dbReference type="InterPro" id="IPR007553">
    <property type="entry name" value="2-thiour_desulf"/>
</dbReference>
<gene>
    <name evidence="1" type="ORF">CP960_07595</name>
</gene>
<dbReference type="OrthoDB" id="495783at2"/>
<dbReference type="KEGG" id="ahs:AHALO_1446"/>